<keyword evidence="3" id="KW-1185">Reference proteome</keyword>
<reference evidence="3" key="1">
    <citation type="submission" date="2019-06" db="EMBL/GenBank/DDBJ databases">
        <title>Alistipes onderdonkii subsp. vulgaris subsp. nov., Alistipes dispar sp. nov. and Alistipes communis sp. nov., isolated from human faeces, and creation of Alistipes onderdonkii subsp. onderdonkii subsp. nov.</title>
        <authorList>
            <person name="Sakamoto M."/>
            <person name="Ikeyama N."/>
            <person name="Ogata Y."/>
            <person name="Suda W."/>
            <person name="Iino T."/>
            <person name="Hattori M."/>
            <person name="Ohkuma M."/>
        </authorList>
    </citation>
    <scope>NUCLEOTIDE SEQUENCE [LARGE SCALE GENOMIC DNA]</scope>
    <source>
        <strain evidence="3">5CPEGH6</strain>
    </source>
</reference>
<gene>
    <name evidence="2" type="ORF">A5CPEGH6_15180</name>
</gene>
<name>A0A4Y1X169_9BACT</name>
<accession>A0A4Y1X169</accession>
<keyword evidence="1" id="KW-0175">Coiled coil</keyword>
<organism evidence="2 3">
    <name type="scientific">Alistipes dispar</name>
    <dbReference type="NCBI Taxonomy" id="2585119"/>
    <lineage>
        <taxon>Bacteria</taxon>
        <taxon>Pseudomonadati</taxon>
        <taxon>Bacteroidota</taxon>
        <taxon>Bacteroidia</taxon>
        <taxon>Bacteroidales</taxon>
        <taxon>Rikenellaceae</taxon>
        <taxon>Alistipes</taxon>
    </lineage>
</organism>
<dbReference type="OrthoDB" id="1024980at2"/>
<feature type="coiled-coil region" evidence="1">
    <location>
        <begin position="169"/>
        <end position="213"/>
    </location>
</feature>
<dbReference type="AlphaFoldDB" id="A0A4Y1X169"/>
<protein>
    <submittedName>
        <fullName evidence="2">Uncharacterized protein</fullName>
    </submittedName>
</protein>
<proteinExistence type="predicted"/>
<dbReference type="GeneID" id="98673495"/>
<sequence>METTTVIELFEELKKQIAALARRLDDRNPPAPPVSSIPTEPDNRLDRLLETARHTRTNVERVRMELTDRISALEKKLGQECGKCAALPSPQRHIHTIDFKSSKSTLCMFGLSLAVVCCGVHIHRLHDRIDSICDAELKYRYIRMKGEASSERIAELEDIFEWNRDDDKIRQLKKNVEQYERTIQQRIALDEQIRLKGQEVEQLDEKAKKLRGK</sequence>
<evidence type="ECO:0000256" key="1">
    <source>
        <dbReference type="SAM" id="Coils"/>
    </source>
</evidence>
<evidence type="ECO:0000313" key="3">
    <source>
        <dbReference type="Proteomes" id="UP000319374"/>
    </source>
</evidence>
<dbReference type="RefSeq" id="WP_141428747.1">
    <property type="nucleotide sequence ID" value="NZ_AP019736.1"/>
</dbReference>
<dbReference type="Proteomes" id="UP000319374">
    <property type="component" value="Chromosome"/>
</dbReference>
<evidence type="ECO:0000313" key="2">
    <source>
        <dbReference type="EMBL" id="BBL06880.1"/>
    </source>
</evidence>
<dbReference type="KEGG" id="ada:A5CPEGH6_15180"/>
<dbReference type="EMBL" id="AP019736">
    <property type="protein sequence ID" value="BBL06880.1"/>
    <property type="molecule type" value="Genomic_DNA"/>
</dbReference>